<dbReference type="Proteomes" id="UP000189670">
    <property type="component" value="Unassembled WGS sequence"/>
</dbReference>
<evidence type="ECO:0000313" key="3">
    <source>
        <dbReference type="Proteomes" id="UP000189670"/>
    </source>
</evidence>
<dbReference type="AlphaFoldDB" id="A0A1V1P0A4"/>
<gene>
    <name evidence="2" type="ORF">OMM_10707</name>
</gene>
<dbReference type="InterPro" id="IPR018961">
    <property type="entry name" value="DnaJ_homolog_subfam-C_membr-28"/>
</dbReference>
<protein>
    <submittedName>
        <fullName evidence="2">DnaJ-like, subfamily C, member 28</fullName>
    </submittedName>
</protein>
<dbReference type="Pfam" id="PF09350">
    <property type="entry name" value="DJC28_CD"/>
    <property type="match status" value="1"/>
</dbReference>
<proteinExistence type="predicted"/>
<evidence type="ECO:0000259" key="1">
    <source>
        <dbReference type="Pfam" id="PF09350"/>
    </source>
</evidence>
<evidence type="ECO:0000313" key="2">
    <source>
        <dbReference type="EMBL" id="ETR68260.1"/>
    </source>
</evidence>
<dbReference type="PANTHER" id="PTHR39158">
    <property type="entry name" value="OS08G0560600 PROTEIN"/>
    <property type="match status" value="1"/>
</dbReference>
<dbReference type="InterPro" id="IPR052573">
    <property type="entry name" value="DnaJ_C_subfamily_28"/>
</dbReference>
<reference evidence="3" key="1">
    <citation type="submission" date="2012-11" db="EMBL/GenBank/DDBJ databases">
        <authorList>
            <person name="Lucero-Rivera Y.E."/>
            <person name="Tovar-Ramirez D."/>
        </authorList>
    </citation>
    <scope>NUCLEOTIDE SEQUENCE [LARGE SCALE GENOMIC DNA]</scope>
    <source>
        <strain evidence="3">Araruama</strain>
    </source>
</reference>
<comment type="caution">
    <text evidence="2">The sequence shown here is derived from an EMBL/GenBank/DDBJ whole genome shotgun (WGS) entry which is preliminary data.</text>
</comment>
<dbReference type="EMBL" id="ATBP01001014">
    <property type="protein sequence ID" value="ETR68260.1"/>
    <property type="molecule type" value="Genomic_DNA"/>
</dbReference>
<accession>A0A1V1P0A4</accession>
<feature type="domain" description="DnaJ homologue subfamily C member 28 conserved" evidence="1">
    <location>
        <begin position="18"/>
        <end position="84"/>
    </location>
</feature>
<dbReference type="PANTHER" id="PTHR39158:SF1">
    <property type="entry name" value="DNAJ HOMOLOG SUBFAMILY C MEMBER 28"/>
    <property type="match status" value="1"/>
</dbReference>
<organism evidence="2 3">
    <name type="scientific">Candidatus Magnetoglobus multicellularis str. Araruama</name>
    <dbReference type="NCBI Taxonomy" id="890399"/>
    <lineage>
        <taxon>Bacteria</taxon>
        <taxon>Pseudomonadati</taxon>
        <taxon>Thermodesulfobacteriota</taxon>
        <taxon>Desulfobacteria</taxon>
        <taxon>Desulfobacterales</taxon>
        <taxon>Desulfobacteraceae</taxon>
        <taxon>Candidatus Magnetoglobus</taxon>
    </lineage>
</organism>
<name>A0A1V1P0A4_9BACT</name>
<sequence>MIDNHNPEFIMITGFETIVEQRIQSAQRQGFFDHLPGQGLPLPDDTLSGINNELKLAYKMLKNADCLPPELELKKEIQTTQSLLSNMKDTNEKYKAIKKLNFLIMKLNMLRNQPPVIDAPQHYYDALINRVEQKKG</sequence>